<dbReference type="PROSITE" id="PS51186">
    <property type="entry name" value="GNAT"/>
    <property type="match status" value="1"/>
</dbReference>
<keyword evidence="3" id="KW-1185">Reference proteome</keyword>
<dbReference type="RefSeq" id="WP_386096879.1">
    <property type="nucleotide sequence ID" value="NZ_JBHUOZ010000001.1"/>
</dbReference>
<keyword evidence="2" id="KW-0808">Transferase</keyword>
<dbReference type="Proteomes" id="UP001597511">
    <property type="component" value="Unassembled WGS sequence"/>
</dbReference>
<evidence type="ECO:0000313" key="2">
    <source>
        <dbReference type="EMBL" id="MFD2919566.1"/>
    </source>
</evidence>
<dbReference type="Gene3D" id="3.40.630.30">
    <property type="match status" value="1"/>
</dbReference>
<keyword evidence="2" id="KW-0012">Acyltransferase</keyword>
<comment type="caution">
    <text evidence="2">The sequence shown here is derived from an EMBL/GenBank/DDBJ whole genome shotgun (WGS) entry which is preliminary data.</text>
</comment>
<organism evidence="2 3">
    <name type="scientific">Terrimonas rubra</name>
    <dbReference type="NCBI Taxonomy" id="1035890"/>
    <lineage>
        <taxon>Bacteria</taxon>
        <taxon>Pseudomonadati</taxon>
        <taxon>Bacteroidota</taxon>
        <taxon>Chitinophagia</taxon>
        <taxon>Chitinophagales</taxon>
        <taxon>Chitinophagaceae</taxon>
        <taxon>Terrimonas</taxon>
    </lineage>
</organism>
<name>A0ABW6A5M2_9BACT</name>
<proteinExistence type="predicted"/>
<reference evidence="3" key="1">
    <citation type="journal article" date="2019" name="Int. J. Syst. Evol. Microbiol.">
        <title>The Global Catalogue of Microorganisms (GCM) 10K type strain sequencing project: providing services to taxonomists for standard genome sequencing and annotation.</title>
        <authorList>
            <consortium name="The Broad Institute Genomics Platform"/>
            <consortium name="The Broad Institute Genome Sequencing Center for Infectious Disease"/>
            <person name="Wu L."/>
            <person name="Ma J."/>
        </authorList>
    </citation>
    <scope>NUCLEOTIDE SEQUENCE [LARGE SCALE GENOMIC DNA]</scope>
    <source>
        <strain evidence="3">KCTC 23299</strain>
    </source>
</reference>
<dbReference type="EMBL" id="JBHUOZ010000001">
    <property type="protein sequence ID" value="MFD2919566.1"/>
    <property type="molecule type" value="Genomic_DNA"/>
</dbReference>
<dbReference type="SUPFAM" id="SSF55729">
    <property type="entry name" value="Acyl-CoA N-acyltransferases (Nat)"/>
    <property type="match status" value="1"/>
</dbReference>
<dbReference type="InterPro" id="IPR051531">
    <property type="entry name" value="N-acetyltransferase"/>
</dbReference>
<dbReference type="PANTHER" id="PTHR43792:SF1">
    <property type="entry name" value="N-ACETYLTRANSFERASE DOMAIN-CONTAINING PROTEIN"/>
    <property type="match status" value="1"/>
</dbReference>
<dbReference type="InterPro" id="IPR016181">
    <property type="entry name" value="Acyl_CoA_acyltransferase"/>
</dbReference>
<dbReference type="GO" id="GO:0016746">
    <property type="term" value="F:acyltransferase activity"/>
    <property type="evidence" value="ECO:0007669"/>
    <property type="project" value="UniProtKB-KW"/>
</dbReference>
<evidence type="ECO:0000313" key="3">
    <source>
        <dbReference type="Proteomes" id="UP001597511"/>
    </source>
</evidence>
<sequence length="172" mass="19497">MIILETERLYIREFTYDDAPFIIELVNNPTWLEFIGDRNVNNLEDAHRYMRDKIIYLYQQYGYGPWLLEDKHTHESIGMCGLINRDFLLHTDIGYALLPGFTGKGLAFEAAKAVLDYGYGVLQLPAIVAITLPTNTASIRLLQKLGMQSSSSIQPPQSPNTLSLFEPVTVNN</sequence>
<accession>A0ABW6A5M2</accession>
<dbReference type="Pfam" id="PF13302">
    <property type="entry name" value="Acetyltransf_3"/>
    <property type="match status" value="1"/>
</dbReference>
<dbReference type="EC" id="2.3.-.-" evidence="2"/>
<dbReference type="PANTHER" id="PTHR43792">
    <property type="entry name" value="GNAT FAMILY, PUTATIVE (AFU_ORTHOLOGUE AFUA_3G00765)-RELATED-RELATED"/>
    <property type="match status" value="1"/>
</dbReference>
<feature type="domain" description="N-acetyltransferase" evidence="1">
    <location>
        <begin position="9"/>
        <end position="169"/>
    </location>
</feature>
<dbReference type="InterPro" id="IPR000182">
    <property type="entry name" value="GNAT_dom"/>
</dbReference>
<protein>
    <submittedName>
        <fullName evidence="2">GNAT family N-acetyltransferase</fullName>
        <ecNumber evidence="2">2.3.-.-</ecNumber>
    </submittedName>
</protein>
<gene>
    <name evidence="2" type="ORF">ACFS6H_07610</name>
</gene>
<evidence type="ECO:0000259" key="1">
    <source>
        <dbReference type="PROSITE" id="PS51186"/>
    </source>
</evidence>